<name>A0A844D1D2_9BURK</name>
<proteinExistence type="predicted"/>
<dbReference type="EMBL" id="WKJL01000007">
    <property type="protein sequence ID" value="MRW84771.1"/>
    <property type="molecule type" value="Genomic_DNA"/>
</dbReference>
<dbReference type="Pfam" id="PF11228">
    <property type="entry name" value="DUF3027"/>
    <property type="match status" value="1"/>
</dbReference>
<dbReference type="Proteomes" id="UP000439986">
    <property type="component" value="Unassembled WGS sequence"/>
</dbReference>
<comment type="caution">
    <text evidence="1">The sequence shown here is derived from an EMBL/GenBank/DDBJ whole genome shotgun (WGS) entry which is preliminary data.</text>
</comment>
<accession>A0A844D1D2</accession>
<gene>
    <name evidence="1" type="ORF">GJ698_11815</name>
</gene>
<evidence type="ECO:0000313" key="1">
    <source>
        <dbReference type="EMBL" id="MRW84771.1"/>
    </source>
</evidence>
<protein>
    <submittedName>
        <fullName evidence="1">DUF3027 domain-containing protein</fullName>
    </submittedName>
</protein>
<keyword evidence="2" id="KW-1185">Reference proteome</keyword>
<dbReference type="RefSeq" id="WP_154357828.1">
    <property type="nucleotide sequence ID" value="NZ_WKJL01000007.1"/>
</dbReference>
<reference evidence="1 2" key="1">
    <citation type="submission" date="2019-11" db="EMBL/GenBank/DDBJ databases">
        <title>Novel species isolated from a subtropical stream in China.</title>
        <authorList>
            <person name="Lu H."/>
        </authorList>
    </citation>
    <scope>NUCLEOTIDE SEQUENCE [LARGE SCALE GENOMIC DNA]</scope>
    <source>
        <strain evidence="1 2">FT26W</strain>
    </source>
</reference>
<sequence>MPDTSLTLDEANLLIRPLVHMAISLPWKGRGSAIFLELGNLASLERPRQRHQNGEATIYIGWDWRVEAGSRVLYGSSNSQPEINDGIDALVGITIQNITIQGSVPELSIEFSNGARLMSAAMCTDTSEWSIRLPGAVWISCVDGIVYVGDGVATGLAPEDQAVFEHARITAKRWGVAVGSGQKGRCDSCTYMIRLDGNADFLDYGVCTSVESPFDGRVVNMASGCASFALHEN</sequence>
<dbReference type="InterPro" id="IPR021391">
    <property type="entry name" value="DUF3027"/>
</dbReference>
<organism evidence="1 2">
    <name type="scientific">Duganella aquatilis</name>
    <dbReference type="NCBI Taxonomy" id="2666082"/>
    <lineage>
        <taxon>Bacteria</taxon>
        <taxon>Pseudomonadati</taxon>
        <taxon>Pseudomonadota</taxon>
        <taxon>Betaproteobacteria</taxon>
        <taxon>Burkholderiales</taxon>
        <taxon>Oxalobacteraceae</taxon>
        <taxon>Telluria group</taxon>
        <taxon>Duganella</taxon>
    </lineage>
</organism>
<dbReference type="AlphaFoldDB" id="A0A844D1D2"/>
<evidence type="ECO:0000313" key="2">
    <source>
        <dbReference type="Proteomes" id="UP000439986"/>
    </source>
</evidence>